<organism evidence="2 3">
    <name type="scientific">Armillaria solidipes</name>
    <dbReference type="NCBI Taxonomy" id="1076256"/>
    <lineage>
        <taxon>Eukaryota</taxon>
        <taxon>Fungi</taxon>
        <taxon>Dikarya</taxon>
        <taxon>Basidiomycota</taxon>
        <taxon>Agaricomycotina</taxon>
        <taxon>Agaricomycetes</taxon>
        <taxon>Agaricomycetidae</taxon>
        <taxon>Agaricales</taxon>
        <taxon>Marasmiineae</taxon>
        <taxon>Physalacriaceae</taxon>
        <taxon>Armillaria</taxon>
    </lineage>
</organism>
<evidence type="ECO:0000313" key="2">
    <source>
        <dbReference type="EMBL" id="PBK59165.1"/>
    </source>
</evidence>
<feature type="compositionally biased region" description="Low complexity" evidence="1">
    <location>
        <begin position="659"/>
        <end position="668"/>
    </location>
</feature>
<dbReference type="EMBL" id="KZ293511">
    <property type="protein sequence ID" value="PBK59165.1"/>
    <property type="molecule type" value="Genomic_DNA"/>
</dbReference>
<evidence type="ECO:0000256" key="1">
    <source>
        <dbReference type="SAM" id="MobiDB-lite"/>
    </source>
</evidence>
<feature type="compositionally biased region" description="Pro residues" evidence="1">
    <location>
        <begin position="453"/>
        <end position="466"/>
    </location>
</feature>
<feature type="compositionally biased region" description="Low complexity" evidence="1">
    <location>
        <begin position="509"/>
        <end position="518"/>
    </location>
</feature>
<dbReference type="STRING" id="1076256.A0A2H3AJT9"/>
<reference evidence="3" key="1">
    <citation type="journal article" date="2017" name="Nat. Ecol. Evol.">
        <title>Genome expansion and lineage-specific genetic innovations in the forest pathogenic fungi Armillaria.</title>
        <authorList>
            <person name="Sipos G."/>
            <person name="Prasanna A.N."/>
            <person name="Walter M.C."/>
            <person name="O'Connor E."/>
            <person name="Balint B."/>
            <person name="Krizsan K."/>
            <person name="Kiss B."/>
            <person name="Hess J."/>
            <person name="Varga T."/>
            <person name="Slot J."/>
            <person name="Riley R."/>
            <person name="Boka B."/>
            <person name="Rigling D."/>
            <person name="Barry K."/>
            <person name="Lee J."/>
            <person name="Mihaltcheva S."/>
            <person name="LaButti K."/>
            <person name="Lipzen A."/>
            <person name="Waldron R."/>
            <person name="Moloney N.M."/>
            <person name="Sperisen C."/>
            <person name="Kredics L."/>
            <person name="Vagvoelgyi C."/>
            <person name="Patrignani A."/>
            <person name="Fitzpatrick D."/>
            <person name="Nagy I."/>
            <person name="Doyle S."/>
            <person name="Anderson J.B."/>
            <person name="Grigoriev I.V."/>
            <person name="Gueldener U."/>
            <person name="Muensterkoetter M."/>
            <person name="Nagy L.G."/>
        </authorList>
    </citation>
    <scope>NUCLEOTIDE SEQUENCE [LARGE SCALE GENOMIC DNA]</scope>
    <source>
        <strain evidence="3">28-4</strain>
    </source>
</reference>
<feature type="compositionally biased region" description="Basic and acidic residues" evidence="1">
    <location>
        <begin position="410"/>
        <end position="428"/>
    </location>
</feature>
<feature type="compositionally biased region" description="Pro residues" evidence="1">
    <location>
        <begin position="497"/>
        <end position="508"/>
    </location>
</feature>
<dbReference type="AlphaFoldDB" id="A0A2H3AJT9"/>
<proteinExistence type="predicted"/>
<evidence type="ECO:0000313" key="3">
    <source>
        <dbReference type="Proteomes" id="UP000218334"/>
    </source>
</evidence>
<protein>
    <submittedName>
        <fullName evidence="2">Uncharacterized protein</fullName>
    </submittedName>
</protein>
<accession>A0A2H3AJT9</accession>
<sequence length="858" mass="93518">MVNPGAFKGSRREFLMQEVEGYIKAVEEGRAAEFIADVVRRYLKRYPLSLEHNVEPSQEHLAAVDDHAPDPEVVMPNEDELTFEEYEKVQLKFIEDQKDLKFRSEQIRRWLRYQYAKRNDMSAKDMGADNPWTVLLHRLTGVGLSKPRKPQAFALWYKANATEVEAAWKAHMEVMKTKGSPIAPGQRAAGFQSFKSKMYRDLPAAEKKSWEGLAAEEHEVAIKEYEEKLHAPVSQEAKDYQSCLERLPSVVKPLIDIIVEATGCPVSIYVGGPQPADGGRLHIASFHGGKTLGVVKQNFVEAERANLKRYILPVYSNFLKRCFSVEMCRARALPSSTPTLDSIGFASEEDGVTLHTIDGEVYNNAGGKELVSTLPPATTTPAPTTASTTATTATATTTKVKKTITKTTKAAREAPVKKSSEVRLEKPATDASQPAAPSSDLAKVSNPAAPSNSPTPSPPTDPPQLPSPSSQADLEPNAPPLPSMVPAGPAEGSNPTAPSPPTDPPQPAGPTEASLGSPSSPPPLSPPLSPAVSRAGSPQSSRIPSRPATPDEGLDAARFVTPKDASDAEAEDPEPTRSVNTGTASKPTKQPKNTGDGEQQQGGRTRRTNAPTTKTSSAPKGGKRGAEHGGDEEAGVSSSPRARKKRKVTGDRTVTPEHAASSASAESSPQLVLPDDAPKWAISAVNLFKREDVPVCLLQLCEKWIEFETRESNWAHSGKLSAVDRPKPIGDWINRARTERFRLQAPKSGVDPVRDFEAKFWLWWSQLQPEFRQRDESEVTLALDHEGHADRKSEGDWGMLRLPGMNGWVSVMAALCFWAWLLKGMSENGHREKAAAARARENWLSALEDVDFVLGRLL</sequence>
<feature type="compositionally biased region" description="Polar residues" evidence="1">
    <location>
        <begin position="577"/>
        <end position="618"/>
    </location>
</feature>
<gene>
    <name evidence="2" type="ORF">ARMSODRAFT_1027662</name>
</gene>
<feature type="region of interest" description="Disordered" evidence="1">
    <location>
        <begin position="367"/>
        <end position="673"/>
    </location>
</feature>
<name>A0A2H3AJT9_9AGAR</name>
<keyword evidence="3" id="KW-1185">Reference proteome</keyword>
<dbReference type="Proteomes" id="UP000218334">
    <property type="component" value="Unassembled WGS sequence"/>
</dbReference>
<feature type="compositionally biased region" description="Low complexity" evidence="1">
    <location>
        <begin position="373"/>
        <end position="398"/>
    </location>
</feature>
<feature type="compositionally biased region" description="Pro residues" evidence="1">
    <location>
        <begin position="519"/>
        <end position="529"/>
    </location>
</feature>